<dbReference type="EMBL" id="JACHOB010000007">
    <property type="protein sequence ID" value="MBB4660212.1"/>
    <property type="molecule type" value="Genomic_DNA"/>
</dbReference>
<dbReference type="SUPFAM" id="SSF46955">
    <property type="entry name" value="Putative DNA-binding domain"/>
    <property type="match status" value="1"/>
</dbReference>
<evidence type="ECO:0000256" key="4">
    <source>
        <dbReference type="ARBA" id="ARBA00023163"/>
    </source>
</evidence>
<protein>
    <submittedName>
        <fullName evidence="6">MerR family mercuric resistance operon transcriptional regulator</fullName>
    </submittedName>
</protein>
<feature type="domain" description="HTH merR-type" evidence="5">
    <location>
        <begin position="4"/>
        <end position="73"/>
    </location>
</feature>
<dbReference type="InterPro" id="IPR015358">
    <property type="entry name" value="Tscrpt_reg_MerR_DNA-bd"/>
</dbReference>
<accession>A0A840I6V7</accession>
<dbReference type="InterPro" id="IPR047057">
    <property type="entry name" value="MerR_fam"/>
</dbReference>
<keyword evidence="2" id="KW-0805">Transcription regulation</keyword>
<dbReference type="PRINTS" id="PR00040">
    <property type="entry name" value="HTHMERR"/>
</dbReference>
<dbReference type="PANTHER" id="PTHR30204:SF69">
    <property type="entry name" value="MERR-FAMILY TRANSCRIPTIONAL REGULATOR"/>
    <property type="match status" value="1"/>
</dbReference>
<dbReference type="Gene3D" id="1.10.1660.10">
    <property type="match status" value="1"/>
</dbReference>
<evidence type="ECO:0000256" key="3">
    <source>
        <dbReference type="ARBA" id="ARBA00023125"/>
    </source>
</evidence>
<proteinExistence type="predicted"/>
<dbReference type="CDD" id="cd04785">
    <property type="entry name" value="HTH_CadR-PbrR-like"/>
    <property type="match status" value="1"/>
</dbReference>
<evidence type="ECO:0000256" key="2">
    <source>
        <dbReference type="ARBA" id="ARBA00023015"/>
    </source>
</evidence>
<dbReference type="Pfam" id="PF00376">
    <property type="entry name" value="MerR"/>
    <property type="match status" value="1"/>
</dbReference>
<dbReference type="GO" id="GO:0003700">
    <property type="term" value="F:DNA-binding transcription factor activity"/>
    <property type="evidence" value="ECO:0007669"/>
    <property type="project" value="InterPro"/>
</dbReference>
<dbReference type="PANTHER" id="PTHR30204">
    <property type="entry name" value="REDOX-CYCLING DRUG-SENSING TRANSCRIPTIONAL ACTIVATOR SOXR"/>
    <property type="match status" value="1"/>
</dbReference>
<keyword evidence="4" id="KW-0804">Transcription</keyword>
<dbReference type="InterPro" id="IPR009061">
    <property type="entry name" value="DNA-bd_dom_put_sf"/>
</dbReference>
<dbReference type="InterPro" id="IPR000551">
    <property type="entry name" value="MerR-type_HTH_dom"/>
</dbReference>
<evidence type="ECO:0000313" key="6">
    <source>
        <dbReference type="EMBL" id="MBB4660212.1"/>
    </source>
</evidence>
<dbReference type="AlphaFoldDB" id="A0A840I6V7"/>
<dbReference type="Proteomes" id="UP000563524">
    <property type="component" value="Unassembled WGS sequence"/>
</dbReference>
<dbReference type="Pfam" id="PF09278">
    <property type="entry name" value="MerR-DNA-bind"/>
    <property type="match status" value="1"/>
</dbReference>
<evidence type="ECO:0000259" key="5">
    <source>
        <dbReference type="PROSITE" id="PS50937"/>
    </source>
</evidence>
<keyword evidence="7" id="KW-1185">Reference proteome</keyword>
<dbReference type="PROSITE" id="PS50937">
    <property type="entry name" value="HTH_MERR_2"/>
    <property type="match status" value="1"/>
</dbReference>
<name>A0A840I6V7_9PROT</name>
<dbReference type="GO" id="GO:0003677">
    <property type="term" value="F:DNA binding"/>
    <property type="evidence" value="ECO:0007669"/>
    <property type="project" value="UniProtKB-KW"/>
</dbReference>
<keyword evidence="1" id="KW-0678">Repressor</keyword>
<gene>
    <name evidence="6" type="ORF">GGQ59_002762</name>
</gene>
<dbReference type="PROSITE" id="PS00552">
    <property type="entry name" value="HTH_MERR_1"/>
    <property type="match status" value="1"/>
</dbReference>
<reference evidence="6 7" key="1">
    <citation type="submission" date="2020-08" db="EMBL/GenBank/DDBJ databases">
        <title>Genomic Encyclopedia of Type Strains, Phase IV (KMG-IV): sequencing the most valuable type-strain genomes for metagenomic binning, comparative biology and taxonomic classification.</title>
        <authorList>
            <person name="Goeker M."/>
        </authorList>
    </citation>
    <scope>NUCLEOTIDE SEQUENCE [LARGE SCALE GENOMIC DNA]</scope>
    <source>
        <strain evidence="6 7">DSM 102850</strain>
    </source>
</reference>
<sequence length="139" mass="15477">MQDGLPIGRLAERTGVKVETIRYYERIGIMPMPDRTQSGHRRYGSAHIARLRFIKRGRELGFPLEDVRSLLGLEDGPPSCAEVHEVAIRHLDSVRQRIENLRSLERTLASAADACALGDVPDCPVIDALSSNQTIGTWD</sequence>
<keyword evidence="3" id="KW-0238">DNA-binding</keyword>
<evidence type="ECO:0000313" key="7">
    <source>
        <dbReference type="Proteomes" id="UP000563524"/>
    </source>
</evidence>
<comment type="caution">
    <text evidence="6">The sequence shown here is derived from an EMBL/GenBank/DDBJ whole genome shotgun (WGS) entry which is preliminary data.</text>
</comment>
<dbReference type="RefSeq" id="WP_031556220.1">
    <property type="nucleotide sequence ID" value="NZ_JACHOB010000007.1"/>
</dbReference>
<evidence type="ECO:0000256" key="1">
    <source>
        <dbReference type="ARBA" id="ARBA00022491"/>
    </source>
</evidence>
<organism evidence="6 7">
    <name type="scientific">Parvularcula dongshanensis</name>
    <dbReference type="NCBI Taxonomy" id="1173995"/>
    <lineage>
        <taxon>Bacteria</taxon>
        <taxon>Pseudomonadati</taxon>
        <taxon>Pseudomonadota</taxon>
        <taxon>Alphaproteobacteria</taxon>
        <taxon>Parvularculales</taxon>
        <taxon>Parvularculaceae</taxon>
        <taxon>Parvularcula</taxon>
    </lineage>
</organism>
<dbReference type="SMART" id="SM00422">
    <property type="entry name" value="HTH_MERR"/>
    <property type="match status" value="1"/>
</dbReference>